<evidence type="ECO:0000313" key="4">
    <source>
        <dbReference type="Proteomes" id="UP000433104"/>
    </source>
</evidence>
<dbReference type="GO" id="GO:0016020">
    <property type="term" value="C:membrane"/>
    <property type="evidence" value="ECO:0007669"/>
    <property type="project" value="InterPro"/>
</dbReference>
<feature type="transmembrane region" description="Helical" evidence="1">
    <location>
        <begin position="31"/>
        <end position="50"/>
    </location>
</feature>
<comment type="caution">
    <text evidence="3">The sequence shown here is derived from an EMBL/GenBank/DDBJ whole genome shotgun (WGS) entry which is preliminary data.</text>
</comment>
<dbReference type="AlphaFoldDB" id="A0A844ZBT8"/>
<evidence type="ECO:0000256" key="1">
    <source>
        <dbReference type="SAM" id="Phobius"/>
    </source>
</evidence>
<dbReference type="GO" id="GO:0004190">
    <property type="term" value="F:aspartic-type endopeptidase activity"/>
    <property type="evidence" value="ECO:0007669"/>
    <property type="project" value="InterPro"/>
</dbReference>
<organism evidence="3 4">
    <name type="scientific">Parapontixanthobacter aurantiacus</name>
    <dbReference type="NCBI Taxonomy" id="1463599"/>
    <lineage>
        <taxon>Bacteria</taxon>
        <taxon>Pseudomonadati</taxon>
        <taxon>Pseudomonadota</taxon>
        <taxon>Alphaproteobacteria</taxon>
        <taxon>Sphingomonadales</taxon>
        <taxon>Erythrobacteraceae</taxon>
        <taxon>Parapontixanthobacter</taxon>
    </lineage>
</organism>
<evidence type="ECO:0000313" key="3">
    <source>
        <dbReference type="EMBL" id="MXO86011.1"/>
    </source>
</evidence>
<dbReference type="Proteomes" id="UP000433104">
    <property type="component" value="Unassembled WGS sequence"/>
</dbReference>
<feature type="domain" description="Prepilin type IV endopeptidase peptidase" evidence="2">
    <location>
        <begin position="11"/>
        <end position="111"/>
    </location>
</feature>
<dbReference type="EMBL" id="WTYW01000001">
    <property type="protein sequence ID" value="MXO86011.1"/>
    <property type="molecule type" value="Genomic_DNA"/>
</dbReference>
<gene>
    <name evidence="3" type="ORF">GRI38_08185</name>
</gene>
<keyword evidence="1" id="KW-0812">Transmembrane</keyword>
<dbReference type="InterPro" id="IPR000045">
    <property type="entry name" value="Prepilin_IV_endopep_pep"/>
</dbReference>
<accession>A0A844ZBT8</accession>
<dbReference type="Gene3D" id="1.20.120.1220">
    <property type="match status" value="1"/>
</dbReference>
<proteinExistence type="predicted"/>
<keyword evidence="1" id="KW-0472">Membrane</keyword>
<feature type="transmembrane region" description="Helical" evidence="1">
    <location>
        <begin position="99"/>
        <end position="117"/>
    </location>
</feature>
<dbReference type="OrthoDB" id="5329005at2"/>
<dbReference type="RefSeq" id="WP_160682342.1">
    <property type="nucleotide sequence ID" value="NZ_WTYW01000001.1"/>
</dbReference>
<keyword evidence="4" id="KW-1185">Reference proteome</keyword>
<feature type="transmembrane region" description="Helical" evidence="1">
    <location>
        <begin position="57"/>
        <end position="79"/>
    </location>
</feature>
<evidence type="ECO:0000259" key="2">
    <source>
        <dbReference type="Pfam" id="PF01478"/>
    </source>
</evidence>
<protein>
    <submittedName>
        <fullName evidence="3">Peptidase A24</fullName>
    </submittedName>
</protein>
<sequence>MDSTLLWPVGLTVLLLIGAYSDVRTRRLPNWLALVLLVFGLAQGFAVEGLADVPWYFAHTVAALVVGMILYALGVVGAGDAKFYAGTASYFILWKGLELLLAVSLAGLALILLWIIVRRFRGIKARASDGDFGKFPYGVAIATGGIIAAFGQFA</sequence>
<reference evidence="3 4" key="1">
    <citation type="submission" date="2019-12" db="EMBL/GenBank/DDBJ databases">
        <title>Genomic-based taxomic classification of the family Erythrobacteraceae.</title>
        <authorList>
            <person name="Xu L."/>
        </authorList>
    </citation>
    <scope>NUCLEOTIDE SEQUENCE [LARGE SCALE GENOMIC DNA]</scope>
    <source>
        <strain evidence="3 4">MCCC 1A09962</strain>
    </source>
</reference>
<dbReference type="Pfam" id="PF01478">
    <property type="entry name" value="Peptidase_A24"/>
    <property type="match status" value="1"/>
</dbReference>
<keyword evidence="1" id="KW-1133">Transmembrane helix</keyword>
<name>A0A844ZBT8_9SPHN</name>